<organism evidence="1 2">
    <name type="scientific">Dictyobacter aurantiacus</name>
    <dbReference type="NCBI Taxonomy" id="1936993"/>
    <lineage>
        <taxon>Bacteria</taxon>
        <taxon>Bacillati</taxon>
        <taxon>Chloroflexota</taxon>
        <taxon>Ktedonobacteria</taxon>
        <taxon>Ktedonobacterales</taxon>
        <taxon>Dictyobacteraceae</taxon>
        <taxon>Dictyobacter</taxon>
    </lineage>
</organism>
<name>A0A401ZAX5_9CHLR</name>
<dbReference type="Proteomes" id="UP000287224">
    <property type="component" value="Unassembled WGS sequence"/>
</dbReference>
<proteinExistence type="predicted"/>
<reference evidence="2" key="1">
    <citation type="submission" date="2018-12" db="EMBL/GenBank/DDBJ databases">
        <title>Tengunoibacter tsumagoiensis gen. nov., sp. nov., Dictyobacter kobayashii sp. nov., D. alpinus sp. nov., and D. joshuensis sp. nov. and description of Dictyobacteraceae fam. nov. within the order Ktedonobacterales isolated from Tengu-no-mugimeshi.</title>
        <authorList>
            <person name="Wang C.M."/>
            <person name="Zheng Y."/>
            <person name="Sakai Y."/>
            <person name="Toyoda A."/>
            <person name="Minakuchi Y."/>
            <person name="Abe K."/>
            <person name="Yokota A."/>
            <person name="Yabe S."/>
        </authorList>
    </citation>
    <scope>NUCLEOTIDE SEQUENCE [LARGE SCALE GENOMIC DNA]</scope>
    <source>
        <strain evidence="2">S-27</strain>
    </source>
</reference>
<dbReference type="AlphaFoldDB" id="A0A401ZAX5"/>
<protein>
    <submittedName>
        <fullName evidence="1">Uncharacterized protein</fullName>
    </submittedName>
</protein>
<keyword evidence="2" id="KW-1185">Reference proteome</keyword>
<dbReference type="EMBL" id="BIFQ01000001">
    <property type="protein sequence ID" value="GCE04041.1"/>
    <property type="molecule type" value="Genomic_DNA"/>
</dbReference>
<comment type="caution">
    <text evidence="1">The sequence shown here is derived from an EMBL/GenBank/DDBJ whole genome shotgun (WGS) entry which is preliminary data.</text>
</comment>
<accession>A0A401ZAX5</accession>
<gene>
    <name evidence="1" type="ORF">KDAU_13700</name>
</gene>
<sequence>MRGRTDFMLLVQQVRDRAPVAPTTNGLMSTTDAKAQNSDRVNLIHPMKTDGPHTQANPSPGYL</sequence>
<evidence type="ECO:0000313" key="2">
    <source>
        <dbReference type="Proteomes" id="UP000287224"/>
    </source>
</evidence>
<evidence type="ECO:0000313" key="1">
    <source>
        <dbReference type="EMBL" id="GCE04041.1"/>
    </source>
</evidence>